<dbReference type="Pfam" id="PF25104">
    <property type="entry name" value="DUF7812"/>
    <property type="match status" value="1"/>
</dbReference>
<feature type="domain" description="DUF7812" evidence="1">
    <location>
        <begin position="130"/>
        <end position="577"/>
    </location>
</feature>
<dbReference type="InterPro" id="IPR056714">
    <property type="entry name" value="DUF7812"/>
</dbReference>
<keyword evidence="2" id="KW-1185">Reference proteome</keyword>
<name>A0ABM0UYD9_CAMSA</name>
<dbReference type="Proteomes" id="UP000694864">
    <property type="component" value="Chromosome 12"/>
</dbReference>
<organism evidence="2 3">
    <name type="scientific">Camelina sativa</name>
    <name type="common">False flax</name>
    <name type="synonym">Myagrum sativum</name>
    <dbReference type="NCBI Taxonomy" id="90675"/>
    <lineage>
        <taxon>Eukaryota</taxon>
        <taxon>Viridiplantae</taxon>
        <taxon>Streptophyta</taxon>
        <taxon>Embryophyta</taxon>
        <taxon>Tracheophyta</taxon>
        <taxon>Spermatophyta</taxon>
        <taxon>Magnoliopsida</taxon>
        <taxon>eudicotyledons</taxon>
        <taxon>Gunneridae</taxon>
        <taxon>Pentapetalae</taxon>
        <taxon>rosids</taxon>
        <taxon>malvids</taxon>
        <taxon>Brassicales</taxon>
        <taxon>Brassicaceae</taxon>
        <taxon>Camelineae</taxon>
        <taxon>Camelina</taxon>
    </lineage>
</organism>
<gene>
    <name evidence="3" type="primary">LOC104730625</name>
</gene>
<dbReference type="PANTHER" id="PTHR36786">
    <property type="entry name" value="2-ISOPROPYLMALATE SYNTHASE"/>
    <property type="match status" value="1"/>
</dbReference>
<accession>A0ABM0UYD9</accession>
<proteinExistence type="predicted"/>
<sequence length="731" mass="82228">MTAKRNRKNKNTRPSNLPEEPFNLFRSIASAITSSQVSHKPILERLLYFLGHSSLTQPTNSENCDIASHCWNIKLSGEQVEWISFEDVCYLSDVLFRELDRSFEFLFSTLFKRKAETCCPTEESIRLATLFLRCCLKIMALLLPKPELVLEKAKTVHLILSGLVRVSNEDCSFVYTHDGLLDPRHTFLCTWIEVFMDEILVNKSIRGLLFLVDSASSSCRLFPKHHRDSVVEMEMVAAHFIISTSDAKLNEMCVERLYWKQLNAVRASQLSLSAAASLLLNPLMFSAPSFIHAHVVLLVSDAIGICVKGLDLHHIARYIDAFEKSVGLYTNIMCKSEDASPGKFGVRMNKSPVAFERHLLPSTLEKVNDVTLKLTDSLGAYQISNAKRESNELVACSVAYAKESLCIFDSSCSEKMLSQTLSIIGCVILRASSDDVMDSALQKYYASSMENLCLLASILKLMSCSVLQAIRVLRYWNSHQPEAVGNVQACKEYKALMDIVQRFEQFKVQLPGQSFLRDIMESLPNSHVKSKWMLTHYSGLLSVSFALKLDFLVKGSVFGMVISMYLFILEGGDLEALGNSVCHSENPSCSMPSSGSEILAASGKAEETSVDRKQSGAVALKFHKIRTLYLGKMSEAKDPESGPDSGVSVEEESCNAESFLWCMAGKGKVKKSDVEELADFIVCEPGKDYSDWLKGRERFRKQRWNKIVPQRWNKKQKAWRENKRKVSITRK</sequence>
<evidence type="ECO:0000313" key="2">
    <source>
        <dbReference type="Proteomes" id="UP000694864"/>
    </source>
</evidence>
<reference evidence="2" key="1">
    <citation type="journal article" date="2014" name="Nat. Commun.">
        <title>The emerging biofuel crop Camelina sativa retains a highly undifferentiated hexaploid genome structure.</title>
        <authorList>
            <person name="Kagale S."/>
            <person name="Koh C."/>
            <person name="Nixon J."/>
            <person name="Bollina V."/>
            <person name="Clarke W.E."/>
            <person name="Tuteja R."/>
            <person name="Spillane C."/>
            <person name="Robinson S.J."/>
            <person name="Links M.G."/>
            <person name="Clarke C."/>
            <person name="Higgins E.E."/>
            <person name="Huebert T."/>
            <person name="Sharpe A.G."/>
            <person name="Parkin I.A."/>
        </authorList>
    </citation>
    <scope>NUCLEOTIDE SEQUENCE [LARGE SCALE GENOMIC DNA]</scope>
    <source>
        <strain evidence="2">cv. DH55</strain>
    </source>
</reference>
<dbReference type="GeneID" id="104730625"/>
<dbReference type="PANTHER" id="PTHR36786:SF1">
    <property type="entry name" value="2-ISOPROPYLMALATE SYNTHASE"/>
    <property type="match status" value="1"/>
</dbReference>
<reference evidence="3" key="2">
    <citation type="submission" date="2025-08" db="UniProtKB">
        <authorList>
            <consortium name="RefSeq"/>
        </authorList>
    </citation>
    <scope>IDENTIFICATION</scope>
    <source>
        <tissue evidence="3">Leaf</tissue>
    </source>
</reference>
<dbReference type="RefSeq" id="XP_010448124.1">
    <property type="nucleotide sequence ID" value="XM_010449822.2"/>
</dbReference>
<protein>
    <submittedName>
        <fullName evidence="3">Uncharacterized protein LOC104730625</fullName>
    </submittedName>
</protein>
<evidence type="ECO:0000259" key="1">
    <source>
        <dbReference type="Pfam" id="PF25104"/>
    </source>
</evidence>
<evidence type="ECO:0000313" key="3">
    <source>
        <dbReference type="RefSeq" id="XP_010448124.1"/>
    </source>
</evidence>